<keyword evidence="1" id="KW-0677">Repeat</keyword>
<evidence type="ECO:0000259" key="2">
    <source>
        <dbReference type="Pfam" id="PF24883"/>
    </source>
</evidence>
<feature type="domain" description="Nephrocystin 3-like N-terminal" evidence="2">
    <location>
        <begin position="79"/>
        <end position="230"/>
    </location>
</feature>
<keyword evidence="4" id="KW-1185">Reference proteome</keyword>
<reference evidence="3 4" key="1">
    <citation type="journal article" date="2020" name="ISME J.">
        <title>Uncovering the hidden diversity of litter-decomposition mechanisms in mushroom-forming fungi.</title>
        <authorList>
            <person name="Floudas D."/>
            <person name="Bentzer J."/>
            <person name="Ahren D."/>
            <person name="Johansson T."/>
            <person name="Persson P."/>
            <person name="Tunlid A."/>
        </authorList>
    </citation>
    <scope>NUCLEOTIDE SEQUENCE [LARGE SCALE GENOMIC DNA]</scope>
    <source>
        <strain evidence="3 4">CBS 146.42</strain>
    </source>
</reference>
<evidence type="ECO:0000313" key="3">
    <source>
        <dbReference type="EMBL" id="KAF5360625.1"/>
    </source>
</evidence>
<dbReference type="Gene3D" id="3.40.50.300">
    <property type="entry name" value="P-loop containing nucleotide triphosphate hydrolases"/>
    <property type="match status" value="1"/>
</dbReference>
<evidence type="ECO:0000313" key="4">
    <source>
        <dbReference type="Proteomes" id="UP000559027"/>
    </source>
</evidence>
<evidence type="ECO:0000256" key="1">
    <source>
        <dbReference type="ARBA" id="ARBA00022737"/>
    </source>
</evidence>
<protein>
    <recommendedName>
        <fullName evidence="2">Nephrocystin 3-like N-terminal domain-containing protein</fullName>
    </recommendedName>
</protein>
<dbReference type="Proteomes" id="UP000559027">
    <property type="component" value="Unassembled WGS sequence"/>
</dbReference>
<dbReference type="PANTHER" id="PTHR10039:SF17">
    <property type="entry name" value="FUNGAL STAND N-TERMINAL GOODBYE DOMAIN-CONTAINING PROTEIN-RELATED"/>
    <property type="match status" value="1"/>
</dbReference>
<comment type="caution">
    <text evidence="3">The sequence shown here is derived from an EMBL/GenBank/DDBJ whole genome shotgun (WGS) entry which is preliminary data.</text>
</comment>
<dbReference type="EMBL" id="JAACJO010000003">
    <property type="protein sequence ID" value="KAF5360625.1"/>
    <property type="molecule type" value="Genomic_DNA"/>
</dbReference>
<dbReference type="PANTHER" id="PTHR10039">
    <property type="entry name" value="AMELOGENIN"/>
    <property type="match status" value="1"/>
</dbReference>
<proteinExistence type="predicted"/>
<sequence>MTSILSGAKDLVLNACDFIDNSVIINETVGLGPGSGDFQNSNDIRPAGIQRLLKQSMPDAFHDSSALVIHHPPGDSESPQERVLWMDGPAGVGKSAVAQSCAELFAEQGRLAASIFFSRPNRRQDHNRLFTSISYQIATNWKPFADIVDLRIREDPTLVTKTMREQFLKLLVNPLQQLQSEGRSYAGGKVIVLDGLDECDTPEAQIDIVEIVAMSVRNQMTPFQWIFASRPERHLLTIFTSTKLQPLTFHLNLPVSRKSDHDILLYLTDEMSKVRQQFGLSESWPSEVEYAVLVDLSDGLFVYAATAIRFIGGHRSVTGPVKRLQMVLRLANKAGVKAGAERPLAALDVFYSLIMQNIPPDILPTLQKILLLYEVIPKTGYIDVGIGEIVKDMKAIYISNILKLSELQFQSACSPLSSVLQVIATSWRADLAFYHTSFMDFLADPTRSEQFSVLAAIEDLRLELLEYLNVFHTSTEGAMLIIACF</sequence>
<dbReference type="SUPFAM" id="SSF52540">
    <property type="entry name" value="P-loop containing nucleoside triphosphate hydrolases"/>
    <property type="match status" value="1"/>
</dbReference>
<organism evidence="3 4">
    <name type="scientific">Leucocoprinus leucothites</name>
    <dbReference type="NCBI Taxonomy" id="201217"/>
    <lineage>
        <taxon>Eukaryota</taxon>
        <taxon>Fungi</taxon>
        <taxon>Dikarya</taxon>
        <taxon>Basidiomycota</taxon>
        <taxon>Agaricomycotina</taxon>
        <taxon>Agaricomycetes</taxon>
        <taxon>Agaricomycetidae</taxon>
        <taxon>Agaricales</taxon>
        <taxon>Agaricineae</taxon>
        <taxon>Agaricaceae</taxon>
        <taxon>Leucocoprinus</taxon>
    </lineage>
</organism>
<gene>
    <name evidence="3" type="ORF">D9756_004617</name>
</gene>
<dbReference type="InterPro" id="IPR027417">
    <property type="entry name" value="P-loop_NTPase"/>
</dbReference>
<dbReference type="OrthoDB" id="3014077at2759"/>
<dbReference type="InterPro" id="IPR056884">
    <property type="entry name" value="NPHP3-like_N"/>
</dbReference>
<accession>A0A8H5G9E2</accession>
<dbReference type="Pfam" id="PF24883">
    <property type="entry name" value="NPHP3_N"/>
    <property type="match status" value="1"/>
</dbReference>
<dbReference type="AlphaFoldDB" id="A0A8H5G9E2"/>
<name>A0A8H5G9E2_9AGAR</name>